<organism evidence="2 3">
    <name type="scientific">Candidatus Magnetoglobus multicellularis str. Araruama</name>
    <dbReference type="NCBI Taxonomy" id="890399"/>
    <lineage>
        <taxon>Bacteria</taxon>
        <taxon>Pseudomonadati</taxon>
        <taxon>Thermodesulfobacteriota</taxon>
        <taxon>Desulfobacteria</taxon>
        <taxon>Desulfobacterales</taxon>
        <taxon>Desulfobacteraceae</taxon>
        <taxon>Candidatus Magnetoglobus</taxon>
    </lineage>
</organism>
<dbReference type="GO" id="GO:0007165">
    <property type="term" value="P:signal transduction"/>
    <property type="evidence" value="ECO:0007669"/>
    <property type="project" value="InterPro"/>
</dbReference>
<dbReference type="SUPFAM" id="SSF50341">
    <property type="entry name" value="CheW-like"/>
    <property type="match status" value="1"/>
</dbReference>
<dbReference type="InterPro" id="IPR002545">
    <property type="entry name" value="CheW-lke_dom"/>
</dbReference>
<evidence type="ECO:0000259" key="1">
    <source>
        <dbReference type="PROSITE" id="PS50851"/>
    </source>
</evidence>
<dbReference type="InterPro" id="IPR039315">
    <property type="entry name" value="CheW"/>
</dbReference>
<dbReference type="PANTHER" id="PTHR22617:SF43">
    <property type="entry name" value="PROTEIN PILI"/>
    <property type="match status" value="1"/>
</dbReference>
<dbReference type="PANTHER" id="PTHR22617">
    <property type="entry name" value="CHEMOTAXIS SENSOR HISTIDINE KINASE-RELATED"/>
    <property type="match status" value="1"/>
</dbReference>
<dbReference type="InterPro" id="IPR036061">
    <property type="entry name" value="CheW-like_dom_sf"/>
</dbReference>
<dbReference type="EMBL" id="ATBP01000020">
    <property type="protein sequence ID" value="ETR74115.1"/>
    <property type="molecule type" value="Genomic_DNA"/>
</dbReference>
<dbReference type="Proteomes" id="UP000189670">
    <property type="component" value="Unassembled WGS sequence"/>
</dbReference>
<reference evidence="3" key="1">
    <citation type="submission" date="2012-11" db="EMBL/GenBank/DDBJ databases">
        <authorList>
            <person name="Lucero-Rivera Y.E."/>
            <person name="Tovar-Ramirez D."/>
        </authorList>
    </citation>
    <scope>NUCLEOTIDE SEQUENCE [LARGE SCALE GENOMIC DNA]</scope>
    <source>
        <strain evidence="3">Araruama</strain>
    </source>
</reference>
<evidence type="ECO:0000313" key="3">
    <source>
        <dbReference type="Proteomes" id="UP000189670"/>
    </source>
</evidence>
<gene>
    <name evidence="2" type="ORF">OMM_00426</name>
</gene>
<dbReference type="PROSITE" id="PS50851">
    <property type="entry name" value="CHEW"/>
    <property type="match status" value="1"/>
</dbReference>
<dbReference type="Pfam" id="PF01584">
    <property type="entry name" value="CheW"/>
    <property type="match status" value="1"/>
</dbReference>
<feature type="domain" description="CheW-like" evidence="1">
    <location>
        <begin position="38"/>
        <end position="181"/>
    </location>
</feature>
<dbReference type="SMART" id="SM00260">
    <property type="entry name" value="CheW"/>
    <property type="match status" value="1"/>
</dbReference>
<evidence type="ECO:0000313" key="2">
    <source>
        <dbReference type="EMBL" id="ETR74115.1"/>
    </source>
</evidence>
<protein>
    <submittedName>
        <fullName evidence="2">Chemotaxis protein cheW</fullName>
    </submittedName>
</protein>
<dbReference type="GO" id="GO:0005829">
    <property type="term" value="C:cytosol"/>
    <property type="evidence" value="ECO:0007669"/>
    <property type="project" value="TreeGrafter"/>
</dbReference>
<dbReference type="AlphaFoldDB" id="A0A1V1PHE9"/>
<sequence>MKISNNNSLDHMDINAILESRAKNLAQLPAKEKDADNIFHALTFTIGDERYAVDIQRVREVHPLTRLSRVPCTPDFVIGAVNIRGHIYSVVDVVRFMGLSSGKLPEDVYILLVQGNISNDKEALQTCIIAHSVPQVVRIPLKDIQPPSTTISGDAQIYVRGVLDDMTIILDLERILDDPKLIVDEEAI</sequence>
<dbReference type="Gene3D" id="2.40.50.180">
    <property type="entry name" value="CheA-289, Domain 4"/>
    <property type="match status" value="1"/>
</dbReference>
<dbReference type="Gene3D" id="2.30.30.40">
    <property type="entry name" value="SH3 Domains"/>
    <property type="match status" value="1"/>
</dbReference>
<dbReference type="GO" id="GO:0006935">
    <property type="term" value="P:chemotaxis"/>
    <property type="evidence" value="ECO:0007669"/>
    <property type="project" value="InterPro"/>
</dbReference>
<name>A0A1V1PHE9_9BACT</name>
<accession>A0A1V1PHE9</accession>
<proteinExistence type="predicted"/>
<comment type="caution">
    <text evidence="2">The sequence shown here is derived from an EMBL/GenBank/DDBJ whole genome shotgun (WGS) entry which is preliminary data.</text>
</comment>